<dbReference type="OrthoDB" id="10032414at2759"/>
<evidence type="ECO:0000313" key="1">
    <source>
        <dbReference type="EMBL" id="GFU38863.1"/>
    </source>
</evidence>
<protein>
    <submittedName>
        <fullName evidence="1">Uncharacterized protein</fullName>
    </submittedName>
</protein>
<accession>A0A8X6QV91</accession>
<proteinExistence type="predicted"/>
<keyword evidence="2" id="KW-1185">Reference proteome</keyword>
<gene>
    <name evidence="1" type="ORF">NPIL_161421</name>
</gene>
<comment type="caution">
    <text evidence="1">The sequence shown here is derived from an EMBL/GenBank/DDBJ whole genome shotgun (WGS) entry which is preliminary data.</text>
</comment>
<name>A0A8X6QV91_NEPPI</name>
<dbReference type="Proteomes" id="UP000887013">
    <property type="component" value="Unassembled WGS sequence"/>
</dbReference>
<evidence type="ECO:0000313" key="2">
    <source>
        <dbReference type="Proteomes" id="UP000887013"/>
    </source>
</evidence>
<dbReference type="AlphaFoldDB" id="A0A8X6QV91"/>
<dbReference type="EMBL" id="BMAW01131314">
    <property type="protein sequence ID" value="GFU38863.1"/>
    <property type="molecule type" value="Genomic_DNA"/>
</dbReference>
<sequence length="94" mass="11005">MQFWFRQFRSSILDVKDAPCTDWPIVENVDKITEIIEVHSHVNSRSITQELKIDHKTVLNNSHKTSIRSSMFHTDLHKKHDGSHFHLLSLGKTE</sequence>
<organism evidence="1 2">
    <name type="scientific">Nephila pilipes</name>
    <name type="common">Giant wood spider</name>
    <name type="synonym">Nephila maculata</name>
    <dbReference type="NCBI Taxonomy" id="299642"/>
    <lineage>
        <taxon>Eukaryota</taxon>
        <taxon>Metazoa</taxon>
        <taxon>Ecdysozoa</taxon>
        <taxon>Arthropoda</taxon>
        <taxon>Chelicerata</taxon>
        <taxon>Arachnida</taxon>
        <taxon>Araneae</taxon>
        <taxon>Araneomorphae</taxon>
        <taxon>Entelegynae</taxon>
        <taxon>Araneoidea</taxon>
        <taxon>Nephilidae</taxon>
        <taxon>Nephila</taxon>
    </lineage>
</organism>
<reference evidence="1" key="1">
    <citation type="submission" date="2020-08" db="EMBL/GenBank/DDBJ databases">
        <title>Multicomponent nature underlies the extraordinary mechanical properties of spider dragline silk.</title>
        <authorList>
            <person name="Kono N."/>
            <person name="Nakamura H."/>
            <person name="Mori M."/>
            <person name="Yoshida Y."/>
            <person name="Ohtoshi R."/>
            <person name="Malay A.D."/>
            <person name="Moran D.A.P."/>
            <person name="Tomita M."/>
            <person name="Numata K."/>
            <person name="Arakawa K."/>
        </authorList>
    </citation>
    <scope>NUCLEOTIDE SEQUENCE</scope>
</reference>